<dbReference type="SUPFAM" id="SSF52317">
    <property type="entry name" value="Class I glutamine amidotransferase-like"/>
    <property type="match status" value="1"/>
</dbReference>
<dbReference type="InterPro" id="IPR017926">
    <property type="entry name" value="GATASE"/>
</dbReference>
<dbReference type="NCBIfam" id="NF006562">
    <property type="entry name" value="PRK09065.1"/>
    <property type="match status" value="1"/>
</dbReference>
<accession>A0ABV8DL52</accession>
<dbReference type="EMBL" id="JBHSAJ010000186">
    <property type="protein sequence ID" value="MFC3938740.1"/>
    <property type="molecule type" value="Genomic_DNA"/>
</dbReference>
<dbReference type="InterPro" id="IPR029062">
    <property type="entry name" value="Class_I_gatase-like"/>
</dbReference>
<keyword evidence="2" id="KW-0315">Glutamine amidotransferase</keyword>
<reference evidence="3" key="1">
    <citation type="journal article" date="2019" name="Int. J. Syst. Evol. Microbiol.">
        <title>The Global Catalogue of Microorganisms (GCM) 10K type strain sequencing project: providing services to taxonomists for standard genome sequencing and annotation.</title>
        <authorList>
            <consortium name="The Broad Institute Genomics Platform"/>
            <consortium name="The Broad Institute Genome Sequencing Center for Infectious Disease"/>
            <person name="Wu L."/>
            <person name="Ma J."/>
        </authorList>
    </citation>
    <scope>NUCLEOTIDE SEQUENCE [LARGE SCALE GENOMIC DNA]</scope>
    <source>
        <strain evidence="3">CCUG 2113</strain>
    </source>
</reference>
<dbReference type="PRINTS" id="PR00096">
    <property type="entry name" value="GATASE"/>
</dbReference>
<dbReference type="Pfam" id="PF00117">
    <property type="entry name" value="GATase"/>
    <property type="match status" value="1"/>
</dbReference>
<organism evidence="2 3">
    <name type="scientific">Acidovorax facilis</name>
    <dbReference type="NCBI Taxonomy" id="12917"/>
    <lineage>
        <taxon>Bacteria</taxon>
        <taxon>Pseudomonadati</taxon>
        <taxon>Pseudomonadota</taxon>
        <taxon>Betaproteobacteria</taxon>
        <taxon>Burkholderiales</taxon>
        <taxon>Comamonadaceae</taxon>
        <taxon>Acidovorax</taxon>
    </lineage>
</organism>
<dbReference type="InterPro" id="IPR044992">
    <property type="entry name" value="ChyE-like"/>
</dbReference>
<evidence type="ECO:0000313" key="2">
    <source>
        <dbReference type="EMBL" id="MFC3938740.1"/>
    </source>
</evidence>
<gene>
    <name evidence="2" type="ORF">ACFOW3_29390</name>
</gene>
<dbReference type="CDD" id="cd01741">
    <property type="entry name" value="GATase1_1"/>
    <property type="match status" value="1"/>
</dbReference>
<dbReference type="RefSeq" id="WP_207401990.1">
    <property type="nucleotide sequence ID" value="NZ_JAMXAX010000042.1"/>
</dbReference>
<sequence length="249" mass="26086">MTATPSRTLWIIKTGDTLPAQRARHGDFEDWIAGGLNQAPASTQLALQTLDARTATAWPEPGQIAGVVVTGSPAMVTDREPWSERTAAWLASVVAARVPVLGICYGHQLLAHALGGEVARHPTGLEIGTVAVQRLAGAEGDALLGHLPARFGAQVVHEQTVRRLPPGAVALAANAHEPHHAFRVGPCAWGVQFHPEFSDSVMRDYVACFAPALQRAGMDVAALEQGVQATPESASLLARFAQLAAAAAA</sequence>
<dbReference type="PANTHER" id="PTHR42695:SF5">
    <property type="entry name" value="GLUTAMINE AMIDOTRANSFERASE YLR126C-RELATED"/>
    <property type="match status" value="1"/>
</dbReference>
<evidence type="ECO:0000259" key="1">
    <source>
        <dbReference type="Pfam" id="PF00117"/>
    </source>
</evidence>
<keyword evidence="3" id="KW-1185">Reference proteome</keyword>
<dbReference type="Gene3D" id="3.40.50.880">
    <property type="match status" value="1"/>
</dbReference>
<dbReference type="PROSITE" id="PS51273">
    <property type="entry name" value="GATASE_TYPE_1"/>
    <property type="match status" value="1"/>
</dbReference>
<comment type="caution">
    <text evidence="2">The sequence shown here is derived from an EMBL/GenBank/DDBJ whole genome shotgun (WGS) entry which is preliminary data.</text>
</comment>
<evidence type="ECO:0000313" key="3">
    <source>
        <dbReference type="Proteomes" id="UP001595693"/>
    </source>
</evidence>
<dbReference type="Proteomes" id="UP001595693">
    <property type="component" value="Unassembled WGS sequence"/>
</dbReference>
<feature type="domain" description="Glutamine amidotransferase" evidence="1">
    <location>
        <begin position="60"/>
        <end position="202"/>
    </location>
</feature>
<protein>
    <submittedName>
        <fullName evidence="2">Glutamine amidotransferase</fullName>
    </submittedName>
</protein>
<name>A0ABV8DL52_9BURK</name>
<proteinExistence type="predicted"/>
<dbReference type="PANTHER" id="PTHR42695">
    <property type="entry name" value="GLUTAMINE AMIDOTRANSFERASE YLR126C-RELATED"/>
    <property type="match status" value="1"/>
</dbReference>